<accession>A0A1C4ZHL5</accession>
<sequence>MTHHTGREPGSVAPARLNAGKPERLDAEKTVRLDAGEAASAVRPADVPVDLELHCAGRPAWRCAHDGEPFPCPTWRALPLDDSLRAVLLAAFTLFLRPAIRDLRGHPDGPTPTEIVRRFLWFLPVTDEEARAVALRYR</sequence>
<keyword evidence="3" id="KW-1185">Reference proteome</keyword>
<reference evidence="3" key="1">
    <citation type="submission" date="2016-06" db="EMBL/GenBank/DDBJ databases">
        <authorList>
            <person name="Varghese N."/>
            <person name="Submissions Spin"/>
        </authorList>
    </citation>
    <scope>NUCLEOTIDE SEQUENCE [LARGE SCALE GENOMIC DNA]</scope>
    <source>
        <strain evidence="3">DSM 43168</strain>
    </source>
</reference>
<feature type="region of interest" description="Disordered" evidence="1">
    <location>
        <begin position="1"/>
        <end position="23"/>
    </location>
</feature>
<dbReference type="EMBL" id="FMCT01000008">
    <property type="protein sequence ID" value="SCF32530.1"/>
    <property type="molecule type" value="Genomic_DNA"/>
</dbReference>
<dbReference type="AlphaFoldDB" id="A0A1C4ZHL5"/>
<evidence type="ECO:0000313" key="2">
    <source>
        <dbReference type="EMBL" id="SCF32530.1"/>
    </source>
</evidence>
<name>A0A1C4ZHL5_9ACTN</name>
<evidence type="ECO:0000256" key="1">
    <source>
        <dbReference type="SAM" id="MobiDB-lite"/>
    </source>
</evidence>
<proteinExistence type="predicted"/>
<gene>
    <name evidence="2" type="ORF">GA0070563_108198</name>
</gene>
<protein>
    <submittedName>
        <fullName evidence="2">Uncharacterized protein</fullName>
    </submittedName>
</protein>
<evidence type="ECO:0000313" key="3">
    <source>
        <dbReference type="Proteomes" id="UP000183585"/>
    </source>
</evidence>
<organism evidence="2 3">
    <name type="scientific">Micromonospora carbonacea</name>
    <dbReference type="NCBI Taxonomy" id="47853"/>
    <lineage>
        <taxon>Bacteria</taxon>
        <taxon>Bacillati</taxon>
        <taxon>Actinomycetota</taxon>
        <taxon>Actinomycetes</taxon>
        <taxon>Micromonosporales</taxon>
        <taxon>Micromonosporaceae</taxon>
        <taxon>Micromonospora</taxon>
    </lineage>
</organism>
<dbReference type="Proteomes" id="UP000183585">
    <property type="component" value="Unassembled WGS sequence"/>
</dbReference>
<dbReference type="STRING" id="47853.TK50_12280"/>
<dbReference type="RefSeq" id="WP_256095650.1">
    <property type="nucleotide sequence ID" value="NZ_FMCT01000008.1"/>
</dbReference>